<dbReference type="OrthoDB" id="9810247at2"/>
<sequence>MNVFSCPACDGFALEDFHTVEHVPANSCLMLDDPVSARAFPTGDVRLAVCLDCGFVTNTAFEPSLTTYGTDYEESQACSALFRDYITDLSATWVERYGLAGGTVVEIGCGKGDFLATMVRAGAGHGIGIDPALRPDRVEAGVRDRTSWITGTFPEDYPRLDADGVVCRHTLEHIGDVGTWLGTVRAAIGERTDSVVLFEVPDALRVLREGAFWDVYYEHCSYFSAGSLERLFRHCGFDPVGVRTTYDDQYLVVEARPAARTPPRPDMPPDRDDVLAATRRFAARMDEARAHWRGRIRKVAESGGTTVVWGASSKAVAFLAVLGKDSEHVAAAVDINPHKQGRYLAGSGHRVVAPDELPTIDPDLVVAMNPTYLTEIGHDLGTLRLSATLEAL</sequence>
<keyword evidence="1 3" id="KW-0808">Transferase</keyword>
<accession>A0A2P8E5K0</accession>
<feature type="domain" description="C-methyltransferase" evidence="2">
    <location>
        <begin position="277"/>
        <end position="378"/>
    </location>
</feature>
<dbReference type="PANTHER" id="PTHR43861">
    <property type="entry name" value="TRANS-ACONITATE 2-METHYLTRANSFERASE-RELATED"/>
    <property type="match status" value="1"/>
</dbReference>
<dbReference type="Gene3D" id="3.40.50.150">
    <property type="entry name" value="Vaccinia Virus protein VP39"/>
    <property type="match status" value="1"/>
</dbReference>
<dbReference type="InterPro" id="IPR029063">
    <property type="entry name" value="SAM-dependent_MTases_sf"/>
</dbReference>
<dbReference type="Proteomes" id="UP000243528">
    <property type="component" value="Unassembled WGS sequence"/>
</dbReference>
<evidence type="ECO:0000259" key="2">
    <source>
        <dbReference type="Pfam" id="PF08484"/>
    </source>
</evidence>
<keyword evidence="3" id="KW-0489">Methyltransferase</keyword>
<dbReference type="PANTHER" id="PTHR43861:SF3">
    <property type="entry name" value="PUTATIVE (AFU_ORTHOLOGUE AFUA_2G14390)-RELATED"/>
    <property type="match status" value="1"/>
</dbReference>
<proteinExistence type="predicted"/>
<comment type="caution">
    <text evidence="3">The sequence shown here is derived from an EMBL/GenBank/DDBJ whole genome shotgun (WGS) entry which is preliminary data.</text>
</comment>
<dbReference type="Pfam" id="PF08484">
    <property type="entry name" value="Methyltransf_14"/>
    <property type="match status" value="1"/>
</dbReference>
<protein>
    <submittedName>
        <fullName evidence="3">C-methyltransferase-like protein</fullName>
    </submittedName>
</protein>
<name>A0A2P8E5K0_9ACTN</name>
<dbReference type="CDD" id="cd02440">
    <property type="entry name" value="AdoMet_MTases"/>
    <property type="match status" value="1"/>
</dbReference>
<dbReference type="GO" id="GO:0008168">
    <property type="term" value="F:methyltransferase activity"/>
    <property type="evidence" value="ECO:0007669"/>
    <property type="project" value="UniProtKB-KW"/>
</dbReference>
<dbReference type="EMBL" id="PYGE01000005">
    <property type="protein sequence ID" value="PSL04742.1"/>
    <property type="molecule type" value="Genomic_DNA"/>
</dbReference>
<evidence type="ECO:0000313" key="4">
    <source>
        <dbReference type="Proteomes" id="UP000243528"/>
    </source>
</evidence>
<evidence type="ECO:0000313" key="3">
    <source>
        <dbReference type="EMBL" id="PSL04742.1"/>
    </source>
</evidence>
<keyword evidence="4" id="KW-1185">Reference proteome</keyword>
<dbReference type="GO" id="GO:0032259">
    <property type="term" value="P:methylation"/>
    <property type="evidence" value="ECO:0007669"/>
    <property type="project" value="UniProtKB-KW"/>
</dbReference>
<dbReference type="Pfam" id="PF13489">
    <property type="entry name" value="Methyltransf_23"/>
    <property type="match status" value="1"/>
</dbReference>
<dbReference type="SUPFAM" id="SSF53335">
    <property type="entry name" value="S-adenosyl-L-methionine-dependent methyltransferases"/>
    <property type="match status" value="1"/>
</dbReference>
<evidence type="ECO:0000256" key="1">
    <source>
        <dbReference type="ARBA" id="ARBA00022679"/>
    </source>
</evidence>
<dbReference type="AlphaFoldDB" id="A0A2P8E5K0"/>
<reference evidence="3 4" key="1">
    <citation type="submission" date="2018-03" db="EMBL/GenBank/DDBJ databases">
        <title>Genomic Encyclopedia of Archaeal and Bacterial Type Strains, Phase II (KMG-II): from individual species to whole genera.</title>
        <authorList>
            <person name="Goeker M."/>
        </authorList>
    </citation>
    <scope>NUCLEOTIDE SEQUENCE [LARGE SCALE GENOMIC DNA]</scope>
    <source>
        <strain evidence="3 4">DSM 45211</strain>
    </source>
</reference>
<organism evidence="3 4">
    <name type="scientific">Haloactinopolyspora alba</name>
    <dbReference type="NCBI Taxonomy" id="648780"/>
    <lineage>
        <taxon>Bacteria</taxon>
        <taxon>Bacillati</taxon>
        <taxon>Actinomycetota</taxon>
        <taxon>Actinomycetes</taxon>
        <taxon>Jiangellales</taxon>
        <taxon>Jiangellaceae</taxon>
        <taxon>Haloactinopolyspora</taxon>
    </lineage>
</organism>
<dbReference type="Gene3D" id="3.40.50.720">
    <property type="entry name" value="NAD(P)-binding Rossmann-like Domain"/>
    <property type="match status" value="1"/>
</dbReference>
<dbReference type="RefSeq" id="WP_106536932.1">
    <property type="nucleotide sequence ID" value="NZ_PYGE01000005.1"/>
</dbReference>
<gene>
    <name evidence="3" type="ORF">CLV30_105209</name>
</gene>
<dbReference type="InterPro" id="IPR013691">
    <property type="entry name" value="MeTrfase_14"/>
</dbReference>